<evidence type="ECO:0000313" key="4">
    <source>
        <dbReference type="EMBL" id="MBB6069344.1"/>
    </source>
</evidence>
<gene>
    <name evidence="4" type="ORF">HNQ61_000959</name>
</gene>
<dbReference type="Pfam" id="PF09976">
    <property type="entry name" value="TPR_21"/>
    <property type="match status" value="1"/>
</dbReference>
<name>A0A841GVC7_9BACT</name>
<dbReference type="InterPro" id="IPR019734">
    <property type="entry name" value="TPR_rpt"/>
</dbReference>
<evidence type="ECO:0000256" key="1">
    <source>
        <dbReference type="PROSITE-ProRule" id="PRU00339"/>
    </source>
</evidence>
<dbReference type="PROSITE" id="PS50005">
    <property type="entry name" value="TPR"/>
    <property type="match status" value="1"/>
</dbReference>
<keyword evidence="2" id="KW-1133">Transmembrane helix</keyword>
<dbReference type="AlphaFoldDB" id="A0A841GVC7"/>
<keyword evidence="5" id="KW-1185">Reference proteome</keyword>
<dbReference type="RefSeq" id="WP_170037827.1">
    <property type="nucleotide sequence ID" value="NZ_JABDTL010000002.1"/>
</dbReference>
<evidence type="ECO:0000256" key="2">
    <source>
        <dbReference type="SAM" id="Phobius"/>
    </source>
</evidence>
<dbReference type="Gene3D" id="1.25.40.10">
    <property type="entry name" value="Tetratricopeptide repeat domain"/>
    <property type="match status" value="1"/>
</dbReference>
<dbReference type="EMBL" id="JACHIA010000002">
    <property type="protein sequence ID" value="MBB6069344.1"/>
    <property type="molecule type" value="Genomic_DNA"/>
</dbReference>
<dbReference type="SUPFAM" id="SSF48452">
    <property type="entry name" value="TPR-like"/>
    <property type="match status" value="1"/>
</dbReference>
<sequence>MASSTAARSRKLQNSLNSDDAAALRAAELAQWARRNAKVVLTIAGIVAVLVIGYVYYRMDRARRGSEAAAAYLALSQNPTVATAAGASQVQEFIKKHGGSQEADEARMLLAEIRMNAGQPKQAVEALLPLTEKDGPMAAQGAMMLGAAHAQAGDRAAAIKAFEKAAETAPLPYQRVEALGQAALMHEQNNDFKGAAAIYTRLLADADEGSPQATVLQMRLTEAQARAGGR</sequence>
<reference evidence="4 5" key="1">
    <citation type="submission" date="2020-08" db="EMBL/GenBank/DDBJ databases">
        <title>Genomic Encyclopedia of Type Strains, Phase IV (KMG-IV): sequencing the most valuable type-strain genomes for metagenomic binning, comparative biology and taxonomic classification.</title>
        <authorList>
            <person name="Goeker M."/>
        </authorList>
    </citation>
    <scope>NUCLEOTIDE SEQUENCE [LARGE SCALE GENOMIC DNA]</scope>
    <source>
        <strain evidence="4 5">DSM 29007</strain>
    </source>
</reference>
<organism evidence="4 5">
    <name type="scientific">Longimicrobium terrae</name>
    <dbReference type="NCBI Taxonomy" id="1639882"/>
    <lineage>
        <taxon>Bacteria</taxon>
        <taxon>Pseudomonadati</taxon>
        <taxon>Gemmatimonadota</taxon>
        <taxon>Longimicrobiia</taxon>
        <taxon>Longimicrobiales</taxon>
        <taxon>Longimicrobiaceae</taxon>
        <taxon>Longimicrobium</taxon>
    </lineage>
</organism>
<proteinExistence type="predicted"/>
<keyword evidence="2" id="KW-0472">Membrane</keyword>
<protein>
    <submittedName>
        <fullName evidence="4">Putative negative regulator of RcsB-dependent stress response</fullName>
    </submittedName>
</protein>
<feature type="transmembrane region" description="Helical" evidence="2">
    <location>
        <begin position="39"/>
        <end position="57"/>
    </location>
</feature>
<dbReference type="Proteomes" id="UP000582837">
    <property type="component" value="Unassembled WGS sequence"/>
</dbReference>
<comment type="caution">
    <text evidence="4">The sequence shown here is derived from an EMBL/GenBank/DDBJ whole genome shotgun (WGS) entry which is preliminary data.</text>
</comment>
<dbReference type="InterPro" id="IPR011990">
    <property type="entry name" value="TPR-like_helical_dom_sf"/>
</dbReference>
<feature type="repeat" description="TPR" evidence="1">
    <location>
        <begin position="139"/>
        <end position="172"/>
    </location>
</feature>
<dbReference type="InterPro" id="IPR018704">
    <property type="entry name" value="SecYEG/CpoB_TPR"/>
</dbReference>
<feature type="domain" description="Ancillary SecYEG translocon subunit/Cell division coordinator CpoB TPR" evidence="3">
    <location>
        <begin position="31"/>
        <end position="221"/>
    </location>
</feature>
<accession>A0A841GVC7</accession>
<evidence type="ECO:0000313" key="5">
    <source>
        <dbReference type="Proteomes" id="UP000582837"/>
    </source>
</evidence>
<keyword evidence="2" id="KW-0812">Transmembrane</keyword>
<evidence type="ECO:0000259" key="3">
    <source>
        <dbReference type="Pfam" id="PF09976"/>
    </source>
</evidence>
<keyword evidence="1" id="KW-0802">TPR repeat</keyword>